<evidence type="ECO:0000256" key="4">
    <source>
        <dbReference type="ARBA" id="ARBA00022525"/>
    </source>
</evidence>
<evidence type="ECO:0000256" key="7">
    <source>
        <dbReference type="ARBA" id="ARBA00022801"/>
    </source>
</evidence>
<dbReference type="EC" id="3.2.1.14" evidence="3"/>
<evidence type="ECO:0000313" key="17">
    <source>
        <dbReference type="EMBL" id="KAK9424072.1"/>
    </source>
</evidence>
<evidence type="ECO:0000256" key="6">
    <source>
        <dbReference type="ARBA" id="ARBA00022729"/>
    </source>
</evidence>
<name>A0ABR2VB04_9PEZI</name>
<dbReference type="InterPro" id="IPR001223">
    <property type="entry name" value="Glyco_hydro18_cat"/>
</dbReference>
<evidence type="ECO:0000256" key="1">
    <source>
        <dbReference type="ARBA" id="ARBA00000822"/>
    </source>
</evidence>
<dbReference type="InterPro" id="IPR001579">
    <property type="entry name" value="Glyco_hydro_18_chit_AS"/>
</dbReference>
<dbReference type="CDD" id="cd02877">
    <property type="entry name" value="GH18_hevamine_XipI_class_III"/>
    <property type="match status" value="1"/>
</dbReference>
<dbReference type="SUPFAM" id="SSF51445">
    <property type="entry name" value="(Trans)glycosidases"/>
    <property type="match status" value="1"/>
</dbReference>
<feature type="domain" description="CBM1" evidence="15">
    <location>
        <begin position="356"/>
        <end position="392"/>
    </location>
</feature>
<dbReference type="InterPro" id="IPR050542">
    <property type="entry name" value="Glycosyl_Hydrlase18_Chitinase"/>
</dbReference>
<keyword evidence="7 13" id="KW-0378">Hydrolase</keyword>
<evidence type="ECO:0000256" key="2">
    <source>
        <dbReference type="ARBA" id="ARBA00004613"/>
    </source>
</evidence>
<dbReference type="PANTHER" id="PTHR45708">
    <property type="entry name" value="ENDOCHITINASE"/>
    <property type="match status" value="1"/>
</dbReference>
<keyword evidence="9" id="KW-0119">Carbohydrate metabolism</keyword>
<dbReference type="PROSITE" id="PS51164">
    <property type="entry name" value="CBM1_2"/>
    <property type="match status" value="1"/>
</dbReference>
<keyword evidence="6 14" id="KW-0732">Signal</keyword>
<dbReference type="Pfam" id="PF00734">
    <property type="entry name" value="CBM_1"/>
    <property type="match status" value="1"/>
</dbReference>
<keyword evidence="10 13" id="KW-0326">Glycosidase</keyword>
<evidence type="ECO:0000259" key="16">
    <source>
        <dbReference type="PROSITE" id="PS51910"/>
    </source>
</evidence>
<evidence type="ECO:0000256" key="3">
    <source>
        <dbReference type="ARBA" id="ARBA00012729"/>
    </source>
</evidence>
<reference evidence="17 18" key="1">
    <citation type="journal article" date="2024" name="J. Plant Pathol.">
        <title>Sequence and assembly of the genome of Seiridium unicorne, isolate CBS 538.82, causal agent of cypress canker disease.</title>
        <authorList>
            <person name="Scali E."/>
            <person name="Rocca G.D."/>
            <person name="Danti R."/>
            <person name="Garbelotto M."/>
            <person name="Barberini S."/>
            <person name="Baroncelli R."/>
            <person name="Emiliani G."/>
        </authorList>
    </citation>
    <scope>NUCLEOTIDE SEQUENCE [LARGE SCALE GENOMIC DNA]</scope>
    <source>
        <strain evidence="17 18">BM-138-508</strain>
    </source>
</reference>
<dbReference type="Proteomes" id="UP001408356">
    <property type="component" value="Unassembled WGS sequence"/>
</dbReference>
<keyword evidence="8" id="KW-0146">Chitin degradation</keyword>
<evidence type="ECO:0000256" key="11">
    <source>
        <dbReference type="ARBA" id="ARBA00023326"/>
    </source>
</evidence>
<organism evidence="17 18">
    <name type="scientific">Seiridium unicorne</name>
    <dbReference type="NCBI Taxonomy" id="138068"/>
    <lineage>
        <taxon>Eukaryota</taxon>
        <taxon>Fungi</taxon>
        <taxon>Dikarya</taxon>
        <taxon>Ascomycota</taxon>
        <taxon>Pezizomycotina</taxon>
        <taxon>Sordariomycetes</taxon>
        <taxon>Xylariomycetidae</taxon>
        <taxon>Amphisphaeriales</taxon>
        <taxon>Sporocadaceae</taxon>
        <taxon>Seiridium</taxon>
    </lineage>
</organism>
<accession>A0ABR2VB04</accession>
<keyword evidence="11" id="KW-0624">Polysaccharide degradation</keyword>
<feature type="signal peptide" evidence="14">
    <location>
        <begin position="1"/>
        <end position="23"/>
    </location>
</feature>
<evidence type="ECO:0000259" key="15">
    <source>
        <dbReference type="PROSITE" id="PS51164"/>
    </source>
</evidence>
<comment type="catalytic activity">
    <reaction evidence="1">
        <text>Random endo-hydrolysis of N-acetyl-beta-D-glucosaminide (1-&gt;4)-beta-linkages in chitin and chitodextrins.</text>
        <dbReference type="EC" id="3.2.1.14"/>
    </reaction>
</comment>
<keyword evidence="4" id="KW-0964">Secreted</keyword>
<dbReference type="InterPro" id="IPR045321">
    <property type="entry name" value="Cts1-like"/>
</dbReference>
<dbReference type="InterPro" id="IPR000254">
    <property type="entry name" value="CBD"/>
</dbReference>
<protein>
    <recommendedName>
        <fullName evidence="3">chitinase</fullName>
        <ecNumber evidence="3">3.2.1.14</ecNumber>
    </recommendedName>
</protein>
<dbReference type="PROSITE" id="PS01095">
    <property type="entry name" value="GH18_1"/>
    <property type="match status" value="1"/>
</dbReference>
<evidence type="ECO:0000256" key="9">
    <source>
        <dbReference type="ARBA" id="ARBA00023277"/>
    </source>
</evidence>
<evidence type="ECO:0000256" key="12">
    <source>
        <dbReference type="ARBA" id="ARBA00025727"/>
    </source>
</evidence>
<comment type="similarity">
    <text evidence="12">Belongs to the glycosyl hydrolase 18 family. Chitinase class III subfamily.</text>
</comment>
<dbReference type="PANTHER" id="PTHR45708:SF49">
    <property type="entry name" value="ENDOCHITINASE"/>
    <property type="match status" value="1"/>
</dbReference>
<dbReference type="Gene3D" id="3.20.20.80">
    <property type="entry name" value="Glycosidases"/>
    <property type="match status" value="1"/>
</dbReference>
<dbReference type="EMBL" id="JARVKF010000047">
    <property type="protein sequence ID" value="KAK9424072.1"/>
    <property type="molecule type" value="Genomic_DNA"/>
</dbReference>
<dbReference type="InterPro" id="IPR017853">
    <property type="entry name" value="GH"/>
</dbReference>
<dbReference type="Pfam" id="PF00704">
    <property type="entry name" value="Glyco_hydro_18"/>
    <property type="match status" value="1"/>
</dbReference>
<comment type="caution">
    <text evidence="17">The sequence shown here is derived from an EMBL/GenBank/DDBJ whole genome shotgun (WGS) entry which is preliminary data.</text>
</comment>
<dbReference type="PROSITE" id="PS51910">
    <property type="entry name" value="GH18_2"/>
    <property type="match status" value="1"/>
</dbReference>
<dbReference type="SUPFAM" id="SSF57180">
    <property type="entry name" value="Cellulose-binding domain"/>
    <property type="match status" value="1"/>
</dbReference>
<sequence>MTYLKFALASASMLVTLVPGTLAGWDAAASDNIAVYWGQNSANSATSQQRLSYYCANTEIDVIPIAFMTGISTPATNFASAGNECTTFSGTGLLDCPQIETDIIQCQQTYGKTIMLSLGGATYTEGGFSSSSAAETAATNVWNLFGTPTGSANRPFGTAVVDGFDFDLETSTQNMAPFGQKLRSLMDAATSAGAKKFYLSAAPQCPYPDVADNDMLDGAVYFDWIQVQFYNNYCGVSAFTAGSTTQNNFNFATWDTWAKETSLNPNVKVLLGVPASSGAGGGYVSASTLGPIIDYCKGFSSFGGVMMWDMSQLYGNSGFLDTVYDELINGVATTTIKPTTTATTFTTSTTAPTSTGVVGAYNQCGGTGYTGPTQCTAGYVCTEISPAWSQCDPA</sequence>
<proteinExistence type="inferred from homology"/>
<feature type="chain" id="PRO_5047325364" description="chitinase" evidence="14">
    <location>
        <begin position="24"/>
        <end position="394"/>
    </location>
</feature>
<keyword evidence="5" id="KW-0147">Chitin-binding</keyword>
<feature type="domain" description="GH18" evidence="16">
    <location>
        <begin position="31"/>
        <end position="330"/>
    </location>
</feature>
<comment type="subcellular location">
    <subcellularLocation>
        <location evidence="2">Secreted</location>
    </subcellularLocation>
</comment>
<evidence type="ECO:0000256" key="14">
    <source>
        <dbReference type="SAM" id="SignalP"/>
    </source>
</evidence>
<dbReference type="InterPro" id="IPR035971">
    <property type="entry name" value="CBD_sf"/>
</dbReference>
<keyword evidence="18" id="KW-1185">Reference proteome</keyword>
<dbReference type="SMART" id="SM00236">
    <property type="entry name" value="fCBD"/>
    <property type="match status" value="1"/>
</dbReference>
<evidence type="ECO:0000256" key="13">
    <source>
        <dbReference type="RuleBase" id="RU000489"/>
    </source>
</evidence>
<gene>
    <name evidence="17" type="ORF">SUNI508_13791</name>
</gene>
<evidence type="ECO:0000256" key="10">
    <source>
        <dbReference type="ARBA" id="ARBA00023295"/>
    </source>
</evidence>
<evidence type="ECO:0000256" key="5">
    <source>
        <dbReference type="ARBA" id="ARBA00022669"/>
    </source>
</evidence>
<evidence type="ECO:0000256" key="8">
    <source>
        <dbReference type="ARBA" id="ARBA00023024"/>
    </source>
</evidence>
<evidence type="ECO:0000313" key="18">
    <source>
        <dbReference type="Proteomes" id="UP001408356"/>
    </source>
</evidence>